<dbReference type="Proteomes" id="UP000035553">
    <property type="component" value="Unassembled WGS sequence"/>
</dbReference>
<accession>A0A0U1QR06</accession>
<dbReference type="STRING" id="1069536.SINU_03880"/>
<reference evidence="2 3" key="1">
    <citation type="journal article" date="2011" name="J. Bacteriol.">
        <title>Draft genome sequence of Sporolactobacillus inulinus strain CASD, an efficient D-lactic acid-producing bacterium with high-concentration lactate tolerance capability.</title>
        <authorList>
            <person name="Yu B."/>
            <person name="Su F."/>
            <person name="Wang L."/>
            <person name="Xu K."/>
            <person name="Zhao B."/>
            <person name="Xu P."/>
        </authorList>
    </citation>
    <scope>NUCLEOTIDE SEQUENCE [LARGE SCALE GENOMIC DNA]</scope>
    <source>
        <strain evidence="2 3">CASD</strain>
    </source>
</reference>
<gene>
    <name evidence="2" type="ORF">SINU_03880</name>
</gene>
<keyword evidence="1" id="KW-0812">Transmembrane</keyword>
<dbReference type="AlphaFoldDB" id="A0A0U1QR06"/>
<keyword evidence="1" id="KW-0472">Membrane</keyword>
<evidence type="ECO:0000256" key="1">
    <source>
        <dbReference type="SAM" id="Phobius"/>
    </source>
</evidence>
<feature type="transmembrane region" description="Helical" evidence="1">
    <location>
        <begin position="6"/>
        <end position="25"/>
    </location>
</feature>
<evidence type="ECO:0000313" key="3">
    <source>
        <dbReference type="Proteomes" id="UP000035553"/>
    </source>
</evidence>
<dbReference type="EMBL" id="AFVQ02000050">
    <property type="protein sequence ID" value="KLI03234.1"/>
    <property type="molecule type" value="Genomic_DNA"/>
</dbReference>
<dbReference type="OrthoDB" id="2990937at2"/>
<organism evidence="2 3">
    <name type="scientific">Sporolactobacillus inulinus CASD</name>
    <dbReference type="NCBI Taxonomy" id="1069536"/>
    <lineage>
        <taxon>Bacteria</taxon>
        <taxon>Bacillati</taxon>
        <taxon>Bacillota</taxon>
        <taxon>Bacilli</taxon>
        <taxon>Bacillales</taxon>
        <taxon>Sporolactobacillaceae</taxon>
        <taxon>Sporolactobacillus</taxon>
    </lineage>
</organism>
<name>A0A0U1QR06_9BACL</name>
<protein>
    <submittedName>
        <fullName evidence="2">Uncharacterized protein</fullName>
    </submittedName>
</protein>
<proteinExistence type="predicted"/>
<keyword evidence="3" id="KW-1185">Reference proteome</keyword>
<keyword evidence="1" id="KW-1133">Transmembrane helix</keyword>
<evidence type="ECO:0000313" key="2">
    <source>
        <dbReference type="EMBL" id="KLI03234.1"/>
    </source>
</evidence>
<comment type="caution">
    <text evidence="2">The sequence shown here is derived from an EMBL/GenBank/DDBJ whole genome shotgun (WGS) entry which is preliminary data.</text>
</comment>
<sequence length="131" mass="14591">MTLIEVIAAIALLSIVILSFAYVFIQSQQVTTNNGDRLTALQLAQKELSQVLSAETPPVNSGSTVSSPTASPLHTDFTIKVPDEQNSIYKTYVYVLKKGSDDDQLLPIVVRTYYNDTKYVELYNYYTITSN</sequence>